<feature type="domain" description="AMP-binding enzyme C-terminal" evidence="2">
    <location>
        <begin position="453"/>
        <end position="527"/>
    </location>
</feature>
<gene>
    <name evidence="3" type="ORF">ACFSC7_02125</name>
</gene>
<sequence length="546" mass="58221">MKAVSDTLADTFKRQGAWSDLTIDQLFKRTAEAAPDRLALVDAPDRAEWTGGKGRQLTYAQADREIEQLAGFFRAIGLAADHVIGLQAPNTVDTVIAFLAALRADLVITPLPLHWRQKNVLAALNSIGAKGFVAADRVETRMVANAARDVAADLFSLRFVFGLGHEIPDGLIELGAMLEEAGDDLLLPPSDRQAAPDHIATLSWTRSGAESQPLTRSHNHWMASGQAILREMDLPEAPQLLVPYSFSGLTGLGAGLMPWLLTGGTLHLHHPTSLKRMADHARAVQANLILAPGPLTATLDRALIHPNTILAAWNVASPRPGAHVARHGIVDLHIADEFALVAQKRPESGIPERFPPGKQYGSAGRESGPALLDIELTDREDGLGERMTFRGAMVPGLTWSQGAGSEADAGLPARAAPGDGLETIVKPDWDGKSLHGFGIPGQTAPGIGDLTAIDALYSSYPDIAEAAAFLVEDEVLGARLYAAVVPAPGRIPDAKAFFAWLDTQGIDLAALPHRVLVLQSLPRLGTGAVDRTRLTLRTQRLPAKVA</sequence>
<dbReference type="InterPro" id="IPR025110">
    <property type="entry name" value="AMP-bd_C"/>
</dbReference>
<dbReference type="PANTHER" id="PTHR43767:SF10">
    <property type="entry name" value="SURFACTIN SYNTHASE SUBUNIT 1"/>
    <property type="match status" value="1"/>
</dbReference>
<dbReference type="InterPro" id="IPR042099">
    <property type="entry name" value="ANL_N_sf"/>
</dbReference>
<feature type="domain" description="AMP-dependent synthetase/ligase" evidence="1">
    <location>
        <begin position="27"/>
        <end position="284"/>
    </location>
</feature>
<evidence type="ECO:0000259" key="2">
    <source>
        <dbReference type="Pfam" id="PF13193"/>
    </source>
</evidence>
<comment type="caution">
    <text evidence="3">The sequence shown here is derived from an EMBL/GenBank/DDBJ whole genome shotgun (WGS) entry which is preliminary data.</text>
</comment>
<protein>
    <submittedName>
        <fullName evidence="3">AMP-binding protein</fullName>
    </submittedName>
</protein>
<dbReference type="Proteomes" id="UP001597327">
    <property type="component" value="Unassembled WGS sequence"/>
</dbReference>
<dbReference type="Pfam" id="PF13193">
    <property type="entry name" value="AMP-binding_C"/>
    <property type="match status" value="1"/>
</dbReference>
<name>A0ABW4JU00_9HYPH</name>
<keyword evidence="4" id="KW-1185">Reference proteome</keyword>
<dbReference type="SUPFAM" id="SSF56801">
    <property type="entry name" value="Acetyl-CoA synthetase-like"/>
    <property type="match status" value="2"/>
</dbReference>
<dbReference type="Pfam" id="PF00501">
    <property type="entry name" value="AMP-binding"/>
    <property type="match status" value="1"/>
</dbReference>
<dbReference type="InterPro" id="IPR045851">
    <property type="entry name" value="AMP-bd_C_sf"/>
</dbReference>
<dbReference type="InterPro" id="IPR000873">
    <property type="entry name" value="AMP-dep_synth/lig_dom"/>
</dbReference>
<dbReference type="Gene3D" id="3.40.50.12780">
    <property type="entry name" value="N-terminal domain of ligase-like"/>
    <property type="match status" value="1"/>
</dbReference>
<accession>A0ABW4JU00</accession>
<dbReference type="InterPro" id="IPR050237">
    <property type="entry name" value="ATP-dep_AMP-bd_enzyme"/>
</dbReference>
<organism evidence="3 4">
    <name type="scientific">Roseibium aestuarii</name>
    <dbReference type="NCBI Taxonomy" id="2600299"/>
    <lineage>
        <taxon>Bacteria</taxon>
        <taxon>Pseudomonadati</taxon>
        <taxon>Pseudomonadota</taxon>
        <taxon>Alphaproteobacteria</taxon>
        <taxon>Hyphomicrobiales</taxon>
        <taxon>Stappiaceae</taxon>
        <taxon>Roseibium</taxon>
    </lineage>
</organism>
<evidence type="ECO:0000259" key="1">
    <source>
        <dbReference type="Pfam" id="PF00501"/>
    </source>
</evidence>
<dbReference type="PANTHER" id="PTHR43767">
    <property type="entry name" value="LONG-CHAIN-FATTY-ACID--COA LIGASE"/>
    <property type="match status" value="1"/>
</dbReference>
<reference evidence="4" key="1">
    <citation type="journal article" date="2019" name="Int. J. Syst. Evol. Microbiol.">
        <title>The Global Catalogue of Microorganisms (GCM) 10K type strain sequencing project: providing services to taxonomists for standard genome sequencing and annotation.</title>
        <authorList>
            <consortium name="The Broad Institute Genomics Platform"/>
            <consortium name="The Broad Institute Genome Sequencing Center for Infectious Disease"/>
            <person name="Wu L."/>
            <person name="Ma J."/>
        </authorList>
    </citation>
    <scope>NUCLEOTIDE SEQUENCE [LARGE SCALE GENOMIC DNA]</scope>
    <source>
        <strain evidence="4">JCM 3369</strain>
    </source>
</reference>
<evidence type="ECO:0000313" key="4">
    <source>
        <dbReference type="Proteomes" id="UP001597327"/>
    </source>
</evidence>
<dbReference type="EMBL" id="JBHUFA010000001">
    <property type="protein sequence ID" value="MFD1694296.1"/>
    <property type="molecule type" value="Genomic_DNA"/>
</dbReference>
<proteinExistence type="predicted"/>
<dbReference type="Gene3D" id="3.30.300.30">
    <property type="match status" value="1"/>
</dbReference>
<evidence type="ECO:0000313" key="3">
    <source>
        <dbReference type="EMBL" id="MFD1694296.1"/>
    </source>
</evidence>
<dbReference type="RefSeq" id="WP_149891838.1">
    <property type="nucleotide sequence ID" value="NZ_JBHUFA010000001.1"/>
</dbReference>